<evidence type="ECO:0000313" key="3">
    <source>
        <dbReference type="Proteomes" id="UP001212997"/>
    </source>
</evidence>
<reference evidence="2" key="1">
    <citation type="submission" date="2022-07" db="EMBL/GenBank/DDBJ databases">
        <title>Genome Sequence of Physisporinus lineatus.</title>
        <authorList>
            <person name="Buettner E."/>
        </authorList>
    </citation>
    <scope>NUCLEOTIDE SEQUENCE</scope>
    <source>
        <strain evidence="2">VT162</strain>
    </source>
</reference>
<evidence type="ECO:0000313" key="2">
    <source>
        <dbReference type="EMBL" id="KAJ3479134.1"/>
    </source>
</evidence>
<comment type="caution">
    <text evidence="2">The sequence shown here is derived from an EMBL/GenBank/DDBJ whole genome shotgun (WGS) entry which is preliminary data.</text>
</comment>
<name>A0AAD5V0F6_9APHY</name>
<feature type="region of interest" description="Disordered" evidence="1">
    <location>
        <begin position="330"/>
        <end position="377"/>
    </location>
</feature>
<sequence>MKGLPVSVVKGFFRPSLRSLSITCGKDLSVPTLLSLLSTTSLLEELSISPPKNRTIPRMNNPRTKAQEVSLPRLSTLKLSSDVVDSGILLDHLVLPSTTSYNIQLGDEPAEFMLALERKLQGIKTIRCGQLSARSLCDYMLVWKAWATDVSFEEESPPKDTPLVCIRMLFQHTKFNPGAVSIFSNLALSKLEKLQVANAWRLIPCESWDFLFALTPQLEDLSLIGPPPALGPVLQALRVTAKPAEYQTIVLSKLRTVSVGFGTGLTQVNEVEQFAKDLGSILKSRITFGSKLLRLVVGGIPGLLSTRRLRPLEKLVDGITLIALNDPDSFSWDSASESDGPFESDGESDSELETDGELDPEFESDGESELQSESESD</sequence>
<dbReference type="Proteomes" id="UP001212997">
    <property type="component" value="Unassembled WGS sequence"/>
</dbReference>
<dbReference type="AlphaFoldDB" id="A0AAD5V0F6"/>
<proteinExistence type="predicted"/>
<feature type="compositionally biased region" description="Acidic residues" evidence="1">
    <location>
        <begin position="340"/>
        <end position="377"/>
    </location>
</feature>
<gene>
    <name evidence="2" type="ORF">NLI96_g9273</name>
</gene>
<keyword evidence="3" id="KW-1185">Reference proteome</keyword>
<accession>A0AAD5V0F6</accession>
<evidence type="ECO:0000256" key="1">
    <source>
        <dbReference type="SAM" id="MobiDB-lite"/>
    </source>
</evidence>
<dbReference type="EMBL" id="JANAWD010000460">
    <property type="protein sequence ID" value="KAJ3479134.1"/>
    <property type="molecule type" value="Genomic_DNA"/>
</dbReference>
<organism evidence="2 3">
    <name type="scientific">Meripilus lineatus</name>
    <dbReference type="NCBI Taxonomy" id="2056292"/>
    <lineage>
        <taxon>Eukaryota</taxon>
        <taxon>Fungi</taxon>
        <taxon>Dikarya</taxon>
        <taxon>Basidiomycota</taxon>
        <taxon>Agaricomycotina</taxon>
        <taxon>Agaricomycetes</taxon>
        <taxon>Polyporales</taxon>
        <taxon>Meripilaceae</taxon>
        <taxon>Meripilus</taxon>
    </lineage>
</organism>
<protein>
    <submittedName>
        <fullName evidence="2">Uncharacterized protein</fullName>
    </submittedName>
</protein>